<dbReference type="FunFam" id="3.30.70.1230:FF:000016">
    <property type="entry name" value="Adenylate/guanylate cyclase domain-containing protein"/>
    <property type="match status" value="1"/>
</dbReference>
<dbReference type="CDD" id="cd07302">
    <property type="entry name" value="CHD"/>
    <property type="match status" value="1"/>
</dbReference>
<dbReference type="AlphaFoldDB" id="H9ULT5"/>
<keyword evidence="6 7" id="KW-0472">Membrane</keyword>
<feature type="transmembrane region" description="Helical" evidence="7">
    <location>
        <begin position="346"/>
        <end position="364"/>
    </location>
</feature>
<feature type="domain" description="Guanylate cyclase" evidence="8">
    <location>
        <begin position="459"/>
        <end position="591"/>
    </location>
</feature>
<dbReference type="eggNOG" id="COG2114">
    <property type="taxonomic scope" value="Bacteria"/>
</dbReference>
<dbReference type="PATRIC" id="fig|889378.3.peg.2423"/>
<keyword evidence="3" id="KW-1003">Cell membrane</keyword>
<dbReference type="SMART" id="SM00044">
    <property type="entry name" value="CYCc"/>
    <property type="match status" value="1"/>
</dbReference>
<dbReference type="GO" id="GO:0030313">
    <property type="term" value="C:cell envelope"/>
    <property type="evidence" value="ECO:0007669"/>
    <property type="project" value="UniProtKB-SubCell"/>
</dbReference>
<dbReference type="PANTHER" id="PTHR43081:SF1">
    <property type="entry name" value="ADENYLATE CYCLASE, TERMINAL-DIFFERENTIATION SPECIFIC"/>
    <property type="match status" value="1"/>
</dbReference>
<evidence type="ECO:0000256" key="1">
    <source>
        <dbReference type="ARBA" id="ARBA00004196"/>
    </source>
</evidence>
<dbReference type="PANTHER" id="PTHR43081">
    <property type="entry name" value="ADENYLATE CYCLASE, TERMINAL-DIFFERENTIATION SPECIFIC-RELATED"/>
    <property type="match status" value="1"/>
</dbReference>
<organism evidence="9 10">
    <name type="scientific">Spirochaeta africana (strain ATCC 700263 / DSM 8902 / Z-7692)</name>
    <dbReference type="NCBI Taxonomy" id="889378"/>
    <lineage>
        <taxon>Bacteria</taxon>
        <taxon>Pseudomonadati</taxon>
        <taxon>Spirochaetota</taxon>
        <taxon>Spirochaetia</taxon>
        <taxon>Spirochaetales</taxon>
        <taxon>Spirochaetaceae</taxon>
        <taxon>Spirochaeta</taxon>
    </lineage>
</organism>
<evidence type="ECO:0000259" key="8">
    <source>
        <dbReference type="PROSITE" id="PS50125"/>
    </source>
</evidence>
<feature type="transmembrane region" description="Helical" evidence="7">
    <location>
        <begin position="397"/>
        <end position="417"/>
    </location>
</feature>
<dbReference type="GO" id="GO:0004016">
    <property type="term" value="F:adenylate cyclase activity"/>
    <property type="evidence" value="ECO:0007669"/>
    <property type="project" value="UniProtKB-ARBA"/>
</dbReference>
<dbReference type="PROSITE" id="PS50125">
    <property type="entry name" value="GUANYLATE_CYCLASE_2"/>
    <property type="match status" value="1"/>
</dbReference>
<dbReference type="InterPro" id="IPR001054">
    <property type="entry name" value="A/G_cyclase"/>
</dbReference>
<feature type="transmembrane region" description="Helical" evidence="7">
    <location>
        <begin position="371"/>
        <end position="391"/>
    </location>
</feature>
<dbReference type="eggNOG" id="COG4252">
    <property type="taxonomic scope" value="Bacteria"/>
</dbReference>
<dbReference type="GO" id="GO:0006171">
    <property type="term" value="P:cAMP biosynthetic process"/>
    <property type="evidence" value="ECO:0007669"/>
    <property type="project" value="TreeGrafter"/>
</dbReference>
<gene>
    <name evidence="9" type="ordered locus">Spiaf_2447</name>
</gene>
<comment type="subcellular location">
    <subcellularLocation>
        <location evidence="1">Cell envelope</location>
    </subcellularLocation>
</comment>
<name>H9ULT5_SPIAZ</name>
<evidence type="ECO:0000256" key="3">
    <source>
        <dbReference type="ARBA" id="ARBA00022475"/>
    </source>
</evidence>
<dbReference type="HOGENOM" id="CLU_000445_85_1_12"/>
<dbReference type="Proteomes" id="UP000007383">
    <property type="component" value="Chromosome"/>
</dbReference>
<sequence>MRRMRNTRLTRGGSIAVAAAALALLLQLSGVLTGIEQVTYDMRVRLLARSEPAATDTVLILVDQSSLQWGLENQGQSWPWPRTYYAVITDFARRAGAASLTFDVIFEDDSFYGVSDDQTFAEAADRFGRTAVAAFYGEQRGRYTAFPDYVPQSAAALALPGLDRSRMPRLSQASFPVPELSRTARAIGNVRGFPDADGVYRRIPPLAEFDDALVPSLALAAYLADAREDAARSVDGKLALDGTVLPLDTAGNLVVHFDLAREARQRYSAAAIIQSELHLAAGGDTPLIDPAQLAGRHLLVGLSASGLYDQRPLPISGEALGVEFHAAMLENFLSGSYLQQPGAASTLIYLMLLSALGAFGVSLSRRTGTSAAAIAATPLLPAAIALGGYSLGWWLPAVVPATAGIIGGIAAAVLNYASEGRERRFIKSAFSQYLSPIVIDRLLKDPKRLELGGERRDLTIFFSDLQGFTSLSEGLSPDELTQLLNEYLTAMTDIIIGSGGTIDKYEGDAIIAFWNAPVDVPDHPAVGVNAALQCQQRLAELRPVFQQRVGKELHMRIGLNTGPAVVGNMGSRQRFDYTMLGDAVNLAARLEGNNKQFGTYTMISAYTAARLPETIPCRELGRIAVVGRARPVQVFEPMLQEDYARRRRNLEAFAAALQQYYQGNFGAARQGFAQLPEDPAARSYHDRCAQLAKKPPPEWDGVWIMDSK</sequence>
<dbReference type="GO" id="GO:0035556">
    <property type="term" value="P:intracellular signal transduction"/>
    <property type="evidence" value="ECO:0007669"/>
    <property type="project" value="InterPro"/>
</dbReference>
<dbReference type="SMART" id="SM01080">
    <property type="entry name" value="CHASE2"/>
    <property type="match status" value="1"/>
</dbReference>
<keyword evidence="4 7" id="KW-0812">Transmembrane</keyword>
<dbReference type="Pfam" id="PF00211">
    <property type="entry name" value="Guanylate_cyc"/>
    <property type="match status" value="1"/>
</dbReference>
<accession>H9ULT5</accession>
<keyword evidence="10" id="KW-1185">Reference proteome</keyword>
<evidence type="ECO:0000256" key="6">
    <source>
        <dbReference type="ARBA" id="ARBA00023136"/>
    </source>
</evidence>
<evidence type="ECO:0000256" key="4">
    <source>
        <dbReference type="ARBA" id="ARBA00022692"/>
    </source>
</evidence>
<evidence type="ECO:0000256" key="2">
    <source>
        <dbReference type="ARBA" id="ARBA00005381"/>
    </source>
</evidence>
<dbReference type="Pfam" id="PF05226">
    <property type="entry name" value="CHASE2"/>
    <property type="match status" value="1"/>
</dbReference>
<evidence type="ECO:0000313" key="10">
    <source>
        <dbReference type="Proteomes" id="UP000007383"/>
    </source>
</evidence>
<dbReference type="Gene3D" id="3.30.70.1230">
    <property type="entry name" value="Nucleotide cyclase"/>
    <property type="match status" value="1"/>
</dbReference>
<comment type="similarity">
    <text evidence="2">Belongs to the adenylyl cyclase class-3 family.</text>
</comment>
<keyword evidence="5 7" id="KW-1133">Transmembrane helix</keyword>
<evidence type="ECO:0000313" key="9">
    <source>
        <dbReference type="EMBL" id="AFG38478.1"/>
    </source>
</evidence>
<dbReference type="InterPro" id="IPR007890">
    <property type="entry name" value="CHASE2"/>
</dbReference>
<dbReference type="STRING" id="889378.Spiaf_2447"/>
<proteinExistence type="inferred from homology"/>
<reference evidence="10" key="1">
    <citation type="journal article" date="2013" name="Stand. Genomic Sci.">
        <title>Complete genome sequence of the halophilic bacterium Spirochaeta africana type strain (Z-7692(T)) from the alkaline Lake Magadi in the East African Rift.</title>
        <authorList>
            <person name="Liolos K."/>
            <person name="Abt B."/>
            <person name="Scheuner C."/>
            <person name="Teshima H."/>
            <person name="Held B."/>
            <person name="Lapidus A."/>
            <person name="Nolan M."/>
            <person name="Lucas S."/>
            <person name="Deshpande S."/>
            <person name="Cheng J.F."/>
            <person name="Tapia R."/>
            <person name="Goodwin L.A."/>
            <person name="Pitluck S."/>
            <person name="Pagani I."/>
            <person name="Ivanova N."/>
            <person name="Mavromatis K."/>
            <person name="Mikhailova N."/>
            <person name="Huntemann M."/>
            <person name="Pati A."/>
            <person name="Chen A."/>
            <person name="Palaniappan K."/>
            <person name="Land M."/>
            <person name="Rohde M."/>
            <person name="Tindall B.J."/>
            <person name="Detter J.C."/>
            <person name="Goker M."/>
            <person name="Bristow J."/>
            <person name="Eisen J.A."/>
            <person name="Markowitz V."/>
            <person name="Hugenholtz P."/>
            <person name="Woyke T."/>
            <person name="Klenk H.P."/>
            <person name="Kyrpides N.C."/>
        </authorList>
    </citation>
    <scope>NUCLEOTIDE SEQUENCE</scope>
    <source>
        <strain evidence="10">ATCC 700263 / DSM 8902 / Z-7692</strain>
    </source>
</reference>
<protein>
    <submittedName>
        <fullName evidence="9">Family 3 adenylate cyclase</fullName>
    </submittedName>
</protein>
<evidence type="ECO:0000256" key="7">
    <source>
        <dbReference type="SAM" id="Phobius"/>
    </source>
</evidence>
<dbReference type="EMBL" id="CP003282">
    <property type="protein sequence ID" value="AFG38478.1"/>
    <property type="molecule type" value="Genomic_DNA"/>
</dbReference>
<dbReference type="InterPro" id="IPR029787">
    <property type="entry name" value="Nucleotide_cyclase"/>
</dbReference>
<dbReference type="SUPFAM" id="SSF55073">
    <property type="entry name" value="Nucleotide cyclase"/>
    <property type="match status" value="1"/>
</dbReference>
<evidence type="ECO:0000256" key="5">
    <source>
        <dbReference type="ARBA" id="ARBA00022989"/>
    </source>
</evidence>
<dbReference type="InterPro" id="IPR050697">
    <property type="entry name" value="Adenylyl/Guanylyl_Cyclase_3/4"/>
</dbReference>
<dbReference type="KEGG" id="sfc:Spiaf_2447"/>